<protein>
    <submittedName>
        <fullName evidence="3">Glycosyl transferase family protein</fullName>
    </submittedName>
</protein>
<gene>
    <name evidence="3" type="ORF">HAD_07335</name>
</gene>
<dbReference type="CDD" id="cd03814">
    <property type="entry name" value="GT4-like"/>
    <property type="match status" value="1"/>
</dbReference>
<name>A0A069E5U4_9PROT</name>
<dbReference type="Proteomes" id="UP000027446">
    <property type="component" value="Unassembled WGS sequence"/>
</dbReference>
<dbReference type="Pfam" id="PF13692">
    <property type="entry name" value="Glyco_trans_1_4"/>
    <property type="match status" value="1"/>
</dbReference>
<feature type="domain" description="Glycosyltransferase subfamily 4-like N-terminal" evidence="2">
    <location>
        <begin position="14"/>
        <end position="166"/>
    </location>
</feature>
<dbReference type="GO" id="GO:0016757">
    <property type="term" value="F:glycosyltransferase activity"/>
    <property type="evidence" value="ECO:0007669"/>
    <property type="project" value="UniProtKB-ARBA"/>
</dbReference>
<dbReference type="STRING" id="1280949.HAD_07335"/>
<dbReference type="SUPFAM" id="SSF53756">
    <property type="entry name" value="UDP-Glycosyltransferase/glycogen phosphorylase"/>
    <property type="match status" value="1"/>
</dbReference>
<dbReference type="InterPro" id="IPR050194">
    <property type="entry name" value="Glycosyltransferase_grp1"/>
</dbReference>
<evidence type="ECO:0000256" key="1">
    <source>
        <dbReference type="SAM" id="MobiDB-lite"/>
    </source>
</evidence>
<dbReference type="Pfam" id="PF13439">
    <property type="entry name" value="Glyco_transf_4"/>
    <property type="match status" value="1"/>
</dbReference>
<dbReference type="OrthoDB" id="9790710at2"/>
<feature type="region of interest" description="Disordered" evidence="1">
    <location>
        <begin position="370"/>
        <end position="392"/>
    </location>
</feature>
<accession>A0A069E5U4</accession>
<dbReference type="EMBL" id="ARYH01000001">
    <property type="protein sequence ID" value="KCZ85478.1"/>
    <property type="molecule type" value="Genomic_DNA"/>
</dbReference>
<dbReference type="AlphaFoldDB" id="A0A069E5U4"/>
<dbReference type="InterPro" id="IPR028098">
    <property type="entry name" value="Glyco_trans_4-like_N"/>
</dbReference>
<dbReference type="PANTHER" id="PTHR45947:SF3">
    <property type="entry name" value="SULFOQUINOVOSYL TRANSFERASE SQD2"/>
    <property type="match status" value="1"/>
</dbReference>
<dbReference type="eggNOG" id="COG0438">
    <property type="taxonomic scope" value="Bacteria"/>
</dbReference>
<reference evidence="3 4" key="1">
    <citation type="journal article" date="2014" name="Antonie Van Leeuwenhoek">
        <title>Hyphomonas beringensis sp. nov. and Hyphomonas chukchiensis sp. nov., isolated from surface seawater of the Bering Sea and Chukchi Sea.</title>
        <authorList>
            <person name="Li C."/>
            <person name="Lai Q."/>
            <person name="Li G."/>
            <person name="Dong C."/>
            <person name="Wang J."/>
            <person name="Liao Y."/>
            <person name="Shao Z."/>
        </authorList>
    </citation>
    <scope>NUCLEOTIDE SEQUENCE [LARGE SCALE GENOMIC DNA]</scope>
    <source>
        <strain evidence="3 4">MHS-3</strain>
    </source>
</reference>
<keyword evidence="3" id="KW-0808">Transferase</keyword>
<dbReference type="PATRIC" id="fig|1280949.3.peg.1493"/>
<feature type="compositionally biased region" description="Basic and acidic residues" evidence="1">
    <location>
        <begin position="380"/>
        <end position="392"/>
    </location>
</feature>
<organism evidence="3 4">
    <name type="scientific">Hyphomonas adhaerens MHS-3</name>
    <dbReference type="NCBI Taxonomy" id="1280949"/>
    <lineage>
        <taxon>Bacteria</taxon>
        <taxon>Pseudomonadati</taxon>
        <taxon>Pseudomonadota</taxon>
        <taxon>Alphaproteobacteria</taxon>
        <taxon>Hyphomonadales</taxon>
        <taxon>Hyphomonadaceae</taxon>
        <taxon>Hyphomonas</taxon>
    </lineage>
</organism>
<dbReference type="PANTHER" id="PTHR45947">
    <property type="entry name" value="SULFOQUINOVOSYL TRANSFERASE SQD2"/>
    <property type="match status" value="1"/>
</dbReference>
<comment type="caution">
    <text evidence="3">The sequence shown here is derived from an EMBL/GenBank/DDBJ whole genome shotgun (WGS) entry which is preliminary data.</text>
</comment>
<proteinExistence type="predicted"/>
<evidence type="ECO:0000313" key="3">
    <source>
        <dbReference type="EMBL" id="KCZ85478.1"/>
    </source>
</evidence>
<sequence length="392" mass="43685">MRIMLVTDAWDPQVNGVVRTMKRVIAESEAMGHEWEIVHPGQGFLTTPLPTYPEIKLALFARGEIEERFNEFEPDAVHIATEGTLGMAGRAMCLKIKHPFSTAYHTRFPEYVSARLPIPLSWGYNFVRWFHKYSGKVMVPTPSMVEELRAKKFINLVAWGRGVDTDLFHPSRRIEEGQPGDPFEGLQRPIFLNVGRVAVEKNIEAFAELDLPGTKVIVGDGPQREELQKRYPDVKFLGARFNEDLATVYASADVFVFPSLTDTFGLVVLEAMSSGTPVAAFDATGPRDVIPGSNAGTVTPVGGDLAAGAVACLELDRDTCRKYAEGYSWRACAEAFIENLQPLPAPARKRFWQKIRLRRRKKPLELVIPPLLDLSPKPRKGPDTPDGPDEKS</sequence>
<dbReference type="Gene3D" id="3.40.50.2000">
    <property type="entry name" value="Glycogen Phosphorylase B"/>
    <property type="match status" value="2"/>
</dbReference>
<keyword evidence="4" id="KW-1185">Reference proteome</keyword>
<evidence type="ECO:0000313" key="4">
    <source>
        <dbReference type="Proteomes" id="UP000027446"/>
    </source>
</evidence>
<evidence type="ECO:0000259" key="2">
    <source>
        <dbReference type="Pfam" id="PF13439"/>
    </source>
</evidence>